<gene>
    <name evidence="2" type="ORF">ECPE_LOCUS2648</name>
</gene>
<reference evidence="4" key="1">
    <citation type="submission" date="2016-06" db="UniProtKB">
        <authorList>
            <consortium name="WormBaseParasite"/>
        </authorList>
    </citation>
    <scope>IDENTIFICATION</scope>
</reference>
<organism evidence="4">
    <name type="scientific">Echinostoma caproni</name>
    <dbReference type="NCBI Taxonomy" id="27848"/>
    <lineage>
        <taxon>Eukaryota</taxon>
        <taxon>Metazoa</taxon>
        <taxon>Spiralia</taxon>
        <taxon>Lophotrochozoa</taxon>
        <taxon>Platyhelminthes</taxon>
        <taxon>Trematoda</taxon>
        <taxon>Digenea</taxon>
        <taxon>Plagiorchiida</taxon>
        <taxon>Echinostomata</taxon>
        <taxon>Echinostomatoidea</taxon>
        <taxon>Echinostomatidae</taxon>
        <taxon>Echinostoma</taxon>
    </lineage>
</organism>
<evidence type="ECO:0000256" key="1">
    <source>
        <dbReference type="SAM" id="MobiDB-lite"/>
    </source>
</evidence>
<evidence type="ECO:0000313" key="2">
    <source>
        <dbReference type="EMBL" id="VDP67056.1"/>
    </source>
</evidence>
<reference evidence="2 3" key="2">
    <citation type="submission" date="2018-11" db="EMBL/GenBank/DDBJ databases">
        <authorList>
            <consortium name="Pathogen Informatics"/>
        </authorList>
    </citation>
    <scope>NUCLEOTIDE SEQUENCE [LARGE SCALE GENOMIC DNA]</scope>
    <source>
        <strain evidence="2 3">Egypt</strain>
    </source>
</reference>
<feature type="region of interest" description="Disordered" evidence="1">
    <location>
        <begin position="34"/>
        <end position="208"/>
    </location>
</feature>
<dbReference type="WBParaSite" id="ECPE_0000265101-mRNA-1">
    <property type="protein sequence ID" value="ECPE_0000265101-mRNA-1"/>
    <property type="gene ID" value="ECPE_0000265101"/>
</dbReference>
<evidence type="ECO:0000313" key="4">
    <source>
        <dbReference type="WBParaSite" id="ECPE_0000265101-mRNA-1"/>
    </source>
</evidence>
<feature type="region of interest" description="Disordered" evidence="1">
    <location>
        <begin position="407"/>
        <end position="448"/>
    </location>
</feature>
<feature type="compositionally biased region" description="Basic and acidic residues" evidence="1">
    <location>
        <begin position="363"/>
        <end position="379"/>
    </location>
</feature>
<keyword evidence="3" id="KW-1185">Reference proteome</keyword>
<feature type="compositionally biased region" description="Polar residues" evidence="1">
    <location>
        <begin position="74"/>
        <end position="87"/>
    </location>
</feature>
<evidence type="ECO:0000313" key="3">
    <source>
        <dbReference type="Proteomes" id="UP000272942"/>
    </source>
</evidence>
<feature type="compositionally biased region" description="Polar residues" evidence="1">
    <location>
        <begin position="130"/>
        <end position="145"/>
    </location>
</feature>
<dbReference type="EMBL" id="UZAN01039754">
    <property type="protein sequence ID" value="VDP67056.1"/>
    <property type="molecule type" value="Genomic_DNA"/>
</dbReference>
<dbReference type="AlphaFoldDB" id="A0A183A6R3"/>
<proteinExistence type="predicted"/>
<sequence>MEVSQFLVHSIHNKHSSGGLIAVDNRRHTQLTAAVKSEEKRIQSAELESSSLRRTRSLPDKTHRSKSAALPRVSRNSSVRTKPQPSARTRRVNIVTDGLASAMPDSSALSHEPPQMNPSAKPRLPPTEYTKGSRNRATTPRNFNLDQYPETTRRHEAFTGEVEYNYSPVTRRSTSDRRGSPHHSTRHHRDRSPRARESPGAEDDTQFVDSTLTSISHAQSDRHRIRMEQREKIKEEILKRRVDTPVNTESRVVEETVAITQGPVSPRPKPRRIKEKQHVVPDELVKFTVHCPTVEKEHAQYTKSHAVTHGTHPKEPGSPSPAREKSPKKAMCGTCGLGRKKPKSIGEHERSEAPPIRPRSQTRKLETRSVTESARDESPGTKVYSQLPDDASEEFCLQAGPITDSKAHRKYDTATETNRKQIVSEHKTGQARTQKHENDGHSTVVDDKSSRGCFSVAAMNYVSAFNNELLSMLMNESSKEQN</sequence>
<feature type="region of interest" description="Disordered" evidence="1">
    <location>
        <begin position="305"/>
        <end position="387"/>
    </location>
</feature>
<dbReference type="Proteomes" id="UP000272942">
    <property type="component" value="Unassembled WGS sequence"/>
</dbReference>
<name>A0A183A6R3_9TREM</name>
<feature type="compositionally biased region" description="Basic residues" evidence="1">
    <location>
        <begin position="180"/>
        <end position="191"/>
    </location>
</feature>
<feature type="compositionally biased region" description="Basic and acidic residues" evidence="1">
    <location>
        <begin position="410"/>
        <end position="448"/>
    </location>
</feature>
<accession>A0A183A6R3</accession>
<protein>
    <submittedName>
        <fullName evidence="4">ULP_PROTEASE domain-containing protein</fullName>
    </submittedName>
</protein>